<evidence type="ECO:0000313" key="8">
    <source>
        <dbReference type="Proteomes" id="UP000271241"/>
    </source>
</evidence>
<proteinExistence type="predicted"/>
<evidence type="ECO:0000256" key="4">
    <source>
        <dbReference type="ARBA" id="ARBA00023242"/>
    </source>
</evidence>
<dbReference type="GO" id="GO:0003723">
    <property type="term" value="F:RNA binding"/>
    <property type="evidence" value="ECO:0007669"/>
    <property type="project" value="TreeGrafter"/>
</dbReference>
<dbReference type="Proteomes" id="UP000271241">
    <property type="component" value="Unassembled WGS sequence"/>
</dbReference>
<keyword evidence="8" id="KW-1185">Reference proteome</keyword>
<keyword evidence="3" id="KW-0508">mRNA splicing</keyword>
<name>A0A4P9XWQ1_9FUNG</name>
<dbReference type="STRING" id="78915.A0A4P9XWQ1"/>
<dbReference type="Pfam" id="PF01585">
    <property type="entry name" value="G-patch"/>
    <property type="match status" value="1"/>
</dbReference>
<gene>
    <name evidence="7" type="ORF">THASP1DRAFT_22384</name>
</gene>
<dbReference type="AlphaFoldDB" id="A0A4P9XWQ1"/>
<dbReference type="GO" id="GO:0008380">
    <property type="term" value="P:RNA splicing"/>
    <property type="evidence" value="ECO:0007669"/>
    <property type="project" value="UniProtKB-KW"/>
</dbReference>
<feature type="region of interest" description="Disordered" evidence="5">
    <location>
        <begin position="27"/>
        <end position="50"/>
    </location>
</feature>
<evidence type="ECO:0000259" key="6">
    <source>
        <dbReference type="PROSITE" id="PS50174"/>
    </source>
</evidence>
<comment type="subcellular location">
    <subcellularLocation>
        <location evidence="1">Nucleus</location>
    </subcellularLocation>
</comment>
<dbReference type="InterPro" id="IPR000467">
    <property type="entry name" value="G_patch_dom"/>
</dbReference>
<dbReference type="GO" id="GO:0006397">
    <property type="term" value="P:mRNA processing"/>
    <property type="evidence" value="ECO:0007669"/>
    <property type="project" value="UniProtKB-KW"/>
</dbReference>
<dbReference type="PANTHER" id="PTHR23340:SF0">
    <property type="entry name" value="SURP AND G-PATCH DOMAIN-CONTAINING PROTEIN 1 ISOFORM X1"/>
    <property type="match status" value="1"/>
</dbReference>
<dbReference type="OrthoDB" id="4822at2759"/>
<organism evidence="7 8">
    <name type="scientific">Thamnocephalis sphaerospora</name>
    <dbReference type="NCBI Taxonomy" id="78915"/>
    <lineage>
        <taxon>Eukaryota</taxon>
        <taxon>Fungi</taxon>
        <taxon>Fungi incertae sedis</taxon>
        <taxon>Zoopagomycota</taxon>
        <taxon>Zoopagomycotina</taxon>
        <taxon>Zoopagomycetes</taxon>
        <taxon>Zoopagales</taxon>
        <taxon>Sigmoideomycetaceae</taxon>
        <taxon>Thamnocephalis</taxon>
    </lineage>
</organism>
<dbReference type="PROSITE" id="PS50174">
    <property type="entry name" value="G_PATCH"/>
    <property type="match status" value="1"/>
</dbReference>
<feature type="domain" description="G-patch" evidence="6">
    <location>
        <begin position="108"/>
        <end position="158"/>
    </location>
</feature>
<evidence type="ECO:0000313" key="7">
    <source>
        <dbReference type="EMBL" id="RKP09840.1"/>
    </source>
</evidence>
<dbReference type="GO" id="GO:0005654">
    <property type="term" value="C:nucleoplasm"/>
    <property type="evidence" value="ECO:0007669"/>
    <property type="project" value="TreeGrafter"/>
</dbReference>
<evidence type="ECO:0000256" key="5">
    <source>
        <dbReference type="SAM" id="MobiDB-lite"/>
    </source>
</evidence>
<keyword evidence="2" id="KW-0507">mRNA processing</keyword>
<dbReference type="SMART" id="SM00443">
    <property type="entry name" value="G_patch"/>
    <property type="match status" value="1"/>
</dbReference>
<dbReference type="EMBL" id="KZ992486">
    <property type="protein sequence ID" value="RKP09840.1"/>
    <property type="molecule type" value="Genomic_DNA"/>
</dbReference>
<evidence type="ECO:0000256" key="1">
    <source>
        <dbReference type="ARBA" id="ARBA00004123"/>
    </source>
</evidence>
<reference evidence="8" key="1">
    <citation type="journal article" date="2018" name="Nat. Microbiol.">
        <title>Leveraging single-cell genomics to expand the fungal tree of life.</title>
        <authorList>
            <person name="Ahrendt S.R."/>
            <person name="Quandt C.A."/>
            <person name="Ciobanu D."/>
            <person name="Clum A."/>
            <person name="Salamov A."/>
            <person name="Andreopoulos B."/>
            <person name="Cheng J.F."/>
            <person name="Woyke T."/>
            <person name="Pelin A."/>
            <person name="Henrissat B."/>
            <person name="Reynolds N.K."/>
            <person name="Benny G.L."/>
            <person name="Smith M.E."/>
            <person name="James T.Y."/>
            <person name="Grigoriev I.V."/>
        </authorList>
    </citation>
    <scope>NUCLEOTIDE SEQUENCE [LARGE SCALE GENOMIC DNA]</scope>
    <source>
        <strain evidence="8">RSA 1356</strain>
    </source>
</reference>
<sequence>MDGTTATQSSIAAATRSGLVRVGDKWMYPEDEDTTNGSYEHRKRAREMEQTADKARQLTRVAEDYGAHHVADFLPVKVLDHFEERAAAARQGREAVQEEQYAEHRLDERNVGYRMLARQGWQTGTGLGIEQQGITAPIAASAHASNVQNAAGLGQHRPEALQDNEDEFSLYRKRMMLAYKYRPNPLNNPRRDYY</sequence>
<evidence type="ECO:0000256" key="3">
    <source>
        <dbReference type="ARBA" id="ARBA00023187"/>
    </source>
</evidence>
<dbReference type="PANTHER" id="PTHR23340">
    <property type="entry name" value="ARGININE/SERINE RICH SPLICING FACTOR SF4/14"/>
    <property type="match status" value="1"/>
</dbReference>
<keyword evidence="4" id="KW-0539">Nucleus</keyword>
<evidence type="ECO:0000256" key="2">
    <source>
        <dbReference type="ARBA" id="ARBA00022664"/>
    </source>
</evidence>
<protein>
    <recommendedName>
        <fullName evidence="6">G-patch domain-containing protein</fullName>
    </recommendedName>
</protein>
<dbReference type="InterPro" id="IPR040169">
    <property type="entry name" value="SUGP1/2"/>
</dbReference>
<accession>A0A4P9XWQ1</accession>